<name>A0A2C9D408_9HYPH</name>
<gene>
    <name evidence="2" type="ORF">HDIA_1526</name>
</gene>
<keyword evidence="3" id="KW-1185">Reference proteome</keyword>
<evidence type="ECO:0000259" key="1">
    <source>
        <dbReference type="Pfam" id="PF13468"/>
    </source>
</evidence>
<dbReference type="KEGG" id="hdi:HDIA_1526"/>
<dbReference type="PANTHER" id="PTHR40265:SF1">
    <property type="entry name" value="GLYOXALASE-LIKE DOMAIN-CONTAINING PROTEIN"/>
    <property type="match status" value="1"/>
</dbReference>
<dbReference type="InterPro" id="IPR025870">
    <property type="entry name" value="Glyoxalase-like_dom"/>
</dbReference>
<dbReference type="InterPro" id="IPR029068">
    <property type="entry name" value="Glyas_Bleomycin-R_OHBP_Dase"/>
</dbReference>
<sequence>MGRGIDHLVLPVRDIRKARGFYQQLGFTVTPVNWHPFGTMNSLVQFDSCFLELLAVADESAIPDADDDVFSFAGFNRDFLKHREGFSMLVLESASAEEDRKAFDAAGLRTYQPFRFVRDGRMPDGSTRTVAFSLTFASTPQITEAGFFTCQQHFPENFWNRDYQSHDNGVGAIAGVVMAAPEPETLKTFFEGFSGETAKPDPAGGIRIETARGGIQLLSPEAVATVYGKAVLPPDLAEPRFVAAAFAAPDLPAMRERLTATSIPHDQVGSTLVVPPTAAFGTALLFTAS</sequence>
<feature type="domain" description="Glyoxalase-like" evidence="1">
    <location>
        <begin position="5"/>
        <end position="188"/>
    </location>
</feature>
<dbReference type="RefSeq" id="WP_099555635.1">
    <property type="nucleotide sequence ID" value="NZ_LT960614.1"/>
</dbReference>
<evidence type="ECO:0000313" key="3">
    <source>
        <dbReference type="Proteomes" id="UP000223606"/>
    </source>
</evidence>
<reference evidence="3" key="1">
    <citation type="submission" date="2017-09" db="EMBL/GenBank/DDBJ databases">
        <title>Genome sequence of Nannocystis excedens DSM 71.</title>
        <authorList>
            <person name="Blom J."/>
        </authorList>
    </citation>
    <scope>NUCLEOTIDE SEQUENCE [LARGE SCALE GENOMIC DNA]</scope>
    <source>
        <strain evidence="3">type strain: E19</strain>
    </source>
</reference>
<dbReference type="Proteomes" id="UP000223606">
    <property type="component" value="Chromosome 1"/>
</dbReference>
<accession>A0A2C9D408</accession>
<dbReference type="AlphaFoldDB" id="A0A2C9D408"/>
<organism evidence="2 3">
    <name type="scientific">Hartmannibacter diazotrophicus</name>
    <dbReference type="NCBI Taxonomy" id="1482074"/>
    <lineage>
        <taxon>Bacteria</taxon>
        <taxon>Pseudomonadati</taxon>
        <taxon>Pseudomonadota</taxon>
        <taxon>Alphaproteobacteria</taxon>
        <taxon>Hyphomicrobiales</taxon>
        <taxon>Pleomorphomonadaceae</taxon>
        <taxon>Hartmannibacter</taxon>
    </lineage>
</organism>
<proteinExistence type="predicted"/>
<dbReference type="SUPFAM" id="SSF54593">
    <property type="entry name" value="Glyoxalase/Bleomycin resistance protein/Dihydroxybiphenyl dioxygenase"/>
    <property type="match status" value="1"/>
</dbReference>
<dbReference type="EMBL" id="LT960614">
    <property type="protein sequence ID" value="SON55067.1"/>
    <property type="molecule type" value="Genomic_DNA"/>
</dbReference>
<dbReference type="OrthoDB" id="9812467at2"/>
<dbReference type="Pfam" id="PF13468">
    <property type="entry name" value="Glyoxalase_3"/>
    <property type="match status" value="1"/>
</dbReference>
<evidence type="ECO:0000313" key="2">
    <source>
        <dbReference type="EMBL" id="SON55067.1"/>
    </source>
</evidence>
<dbReference type="Gene3D" id="3.10.180.10">
    <property type="entry name" value="2,3-Dihydroxybiphenyl 1,2-Dioxygenase, domain 1"/>
    <property type="match status" value="1"/>
</dbReference>
<protein>
    <submittedName>
        <fullName evidence="2">Glyoxalase-like domain protein</fullName>
    </submittedName>
</protein>
<dbReference type="PANTHER" id="PTHR40265">
    <property type="entry name" value="BLL2707 PROTEIN"/>
    <property type="match status" value="1"/>
</dbReference>